<comment type="similarity">
    <text evidence="1">Belongs to the peptidase M14 family.</text>
</comment>
<comment type="caution">
    <text evidence="1">Lacks conserved residue(s) required for the propagation of feature annotation.</text>
</comment>
<dbReference type="Proteomes" id="UP001194729">
    <property type="component" value="Unassembled WGS sequence"/>
</dbReference>
<protein>
    <submittedName>
        <fullName evidence="3">Peptidase M14</fullName>
    </submittedName>
</protein>
<sequence>MHSILDHRYFVYEDYISSLETVLAQHNEAFYTMDEIGISVLGNPIYKLQIGNGPIKILMWSQMHGNESTTTRSLLPFIEWFLNSELTHQLSLYIIPVLNPDGLKKWTRENANSVDLNRDAQDLSQPESVLLNSVFNKFKPDFCFNLHDQRTIYGTPDGLHGIHCSFLSPAADKSREITPSRLKAMHLINHITQLIKDDTNGCIGRYGDAFNANCVGDTFQSLGVPTVLFEAGQANADYYRTDTVNSIFKSLKCAVELIALDMDFDHKKVVEDYHAITTIETNFCDVLIKNVPSANHTVDLSIMYKEVLENDVLYFVPFLIGINDRDVKNALRVIDMNLTDAIIDFEITKGQKFVSNSLDIQIFY</sequence>
<dbReference type="EMBL" id="JADKYU010000850">
    <property type="protein sequence ID" value="MBF4985792.1"/>
    <property type="molecule type" value="Genomic_DNA"/>
</dbReference>
<accession>A0ABS0A8T4</accession>
<evidence type="ECO:0000259" key="2">
    <source>
        <dbReference type="PROSITE" id="PS52035"/>
    </source>
</evidence>
<name>A0ABS0A8T4_9FLAO</name>
<reference evidence="3 4" key="1">
    <citation type="submission" date="2020-11" db="EMBL/GenBank/DDBJ databases">
        <title>P. mediterranea TC4 genome.</title>
        <authorList>
            <person name="Molmeret M."/>
        </authorList>
    </citation>
    <scope>NUCLEOTIDE SEQUENCE [LARGE SCALE GENOMIC DNA]</scope>
    <source>
        <strain evidence="3 4">TC4</strain>
    </source>
</reference>
<dbReference type="InterPro" id="IPR000834">
    <property type="entry name" value="Peptidase_M14"/>
</dbReference>
<keyword evidence="4" id="KW-1185">Reference proteome</keyword>
<dbReference type="PROSITE" id="PS52035">
    <property type="entry name" value="PEPTIDASE_M14"/>
    <property type="match status" value="1"/>
</dbReference>
<proteinExistence type="inferred from homology"/>
<dbReference type="Pfam" id="PF00246">
    <property type="entry name" value="Peptidase_M14"/>
    <property type="match status" value="1"/>
</dbReference>
<evidence type="ECO:0000313" key="3">
    <source>
        <dbReference type="EMBL" id="MBF4985792.1"/>
    </source>
</evidence>
<dbReference type="Gene3D" id="3.40.630.10">
    <property type="entry name" value="Zn peptidases"/>
    <property type="match status" value="1"/>
</dbReference>
<evidence type="ECO:0000313" key="4">
    <source>
        <dbReference type="Proteomes" id="UP001194729"/>
    </source>
</evidence>
<feature type="domain" description="Peptidase M14" evidence="2">
    <location>
        <begin position="8"/>
        <end position="246"/>
    </location>
</feature>
<comment type="caution">
    <text evidence="3">The sequence shown here is derived from an EMBL/GenBank/DDBJ whole genome shotgun (WGS) entry which is preliminary data.</text>
</comment>
<gene>
    <name evidence="3" type="ORF">FNJ87_16160</name>
</gene>
<organism evidence="3 4">
    <name type="scientific">Nonlabens mediterrranea</name>
    <dbReference type="NCBI Taxonomy" id="1419947"/>
    <lineage>
        <taxon>Bacteria</taxon>
        <taxon>Pseudomonadati</taxon>
        <taxon>Bacteroidota</taxon>
        <taxon>Flavobacteriia</taxon>
        <taxon>Flavobacteriales</taxon>
        <taxon>Flavobacteriaceae</taxon>
        <taxon>Nonlabens</taxon>
    </lineage>
</organism>
<evidence type="ECO:0000256" key="1">
    <source>
        <dbReference type="PROSITE-ProRule" id="PRU01379"/>
    </source>
</evidence>
<dbReference type="SUPFAM" id="SSF53187">
    <property type="entry name" value="Zn-dependent exopeptidases"/>
    <property type="match status" value="1"/>
</dbReference>